<dbReference type="EMBL" id="JBFRYB010000001">
    <property type="protein sequence ID" value="MEX1664208.1"/>
    <property type="molecule type" value="Genomic_DNA"/>
</dbReference>
<organism evidence="2 3">
    <name type="scientific">Zhongshania arctica</name>
    <dbReference type="NCBI Taxonomy" id="3238302"/>
    <lineage>
        <taxon>Bacteria</taxon>
        <taxon>Pseudomonadati</taxon>
        <taxon>Pseudomonadota</taxon>
        <taxon>Gammaproteobacteria</taxon>
        <taxon>Cellvibrionales</taxon>
        <taxon>Spongiibacteraceae</taxon>
        <taxon>Zhongshania</taxon>
    </lineage>
</organism>
<proteinExistence type="predicted"/>
<gene>
    <name evidence="2" type="ORF">AB4875_01845</name>
</gene>
<reference evidence="2 3" key="1">
    <citation type="journal article" date="2011" name="Int. J. Syst. Evol. Microbiol.">
        <title>Zhongshania antarctica gen. nov., sp. nov. and Zhongshania guokunii sp. nov., gammaproteobacteria respectively isolated from coastal attached (fast) ice and surface seawater of the Antarctic.</title>
        <authorList>
            <person name="Li H.J."/>
            <person name="Zhang X.Y."/>
            <person name="Chen C.X."/>
            <person name="Zhang Y.J."/>
            <person name="Gao Z.M."/>
            <person name="Yu Y."/>
            <person name="Chen X.L."/>
            <person name="Chen B."/>
            <person name="Zhang Y.Z."/>
        </authorList>
    </citation>
    <scope>NUCLEOTIDE SEQUENCE [LARGE SCALE GENOMIC DNA]</scope>
    <source>
        <strain evidence="2 3">R06B22</strain>
    </source>
</reference>
<comment type="caution">
    <text evidence="2">The sequence shown here is derived from an EMBL/GenBank/DDBJ whole genome shotgun (WGS) entry which is preliminary data.</text>
</comment>
<evidence type="ECO:0000256" key="1">
    <source>
        <dbReference type="SAM" id="Phobius"/>
    </source>
</evidence>
<dbReference type="Proteomes" id="UP001557484">
    <property type="component" value="Unassembled WGS sequence"/>
</dbReference>
<dbReference type="RefSeq" id="WP_368374333.1">
    <property type="nucleotide sequence ID" value="NZ_JBFRYB010000001.1"/>
</dbReference>
<feature type="transmembrane region" description="Helical" evidence="1">
    <location>
        <begin position="69"/>
        <end position="91"/>
    </location>
</feature>
<evidence type="ECO:0000313" key="3">
    <source>
        <dbReference type="Proteomes" id="UP001557484"/>
    </source>
</evidence>
<name>A0ABV3TRI7_9GAMM</name>
<accession>A0ABV3TRI7</accession>
<keyword evidence="1" id="KW-0472">Membrane</keyword>
<protein>
    <recommendedName>
        <fullName evidence="4">Major facilitator superfamily (MFS) profile domain-containing protein</fullName>
    </recommendedName>
</protein>
<evidence type="ECO:0008006" key="4">
    <source>
        <dbReference type="Google" id="ProtNLM"/>
    </source>
</evidence>
<sequence>MSSTSKFYGSLAVFGAALSVLDVRIALAYGVTGLLSLVFVQVSAMLNAGSYTSFIASTFTEKIEGSRRFYAVSGLAMIVGAFIGIFIRFAWIQNAL</sequence>
<evidence type="ECO:0000313" key="2">
    <source>
        <dbReference type="EMBL" id="MEX1664208.1"/>
    </source>
</evidence>
<keyword evidence="1" id="KW-0812">Transmembrane</keyword>
<keyword evidence="1" id="KW-1133">Transmembrane helix</keyword>
<feature type="transmembrane region" description="Helical" evidence="1">
    <location>
        <begin position="38"/>
        <end position="57"/>
    </location>
</feature>
<keyword evidence="3" id="KW-1185">Reference proteome</keyword>